<evidence type="ECO:0000256" key="1">
    <source>
        <dbReference type="ARBA" id="ARBA00009995"/>
    </source>
</evidence>
<organism evidence="6 7">
    <name type="scientific">Rhamnusium bicolor</name>
    <dbReference type="NCBI Taxonomy" id="1586634"/>
    <lineage>
        <taxon>Eukaryota</taxon>
        <taxon>Metazoa</taxon>
        <taxon>Ecdysozoa</taxon>
        <taxon>Arthropoda</taxon>
        <taxon>Hexapoda</taxon>
        <taxon>Insecta</taxon>
        <taxon>Pterygota</taxon>
        <taxon>Neoptera</taxon>
        <taxon>Endopterygota</taxon>
        <taxon>Coleoptera</taxon>
        <taxon>Polyphaga</taxon>
        <taxon>Cucujiformia</taxon>
        <taxon>Chrysomeloidea</taxon>
        <taxon>Cerambycidae</taxon>
        <taxon>Lepturinae</taxon>
        <taxon>Rhagiini</taxon>
        <taxon>Rhamnusium</taxon>
    </lineage>
</organism>
<dbReference type="EC" id="2.4.1.17" evidence="5"/>
<dbReference type="CDD" id="cd03784">
    <property type="entry name" value="GT1_Gtf-like"/>
    <property type="match status" value="1"/>
</dbReference>
<keyword evidence="7" id="KW-1185">Reference proteome</keyword>
<keyword evidence="5" id="KW-0812">Transmembrane</keyword>
<comment type="catalytic activity">
    <reaction evidence="5">
        <text>glucuronate acceptor + UDP-alpha-D-glucuronate = acceptor beta-D-glucuronoside + UDP + H(+)</text>
        <dbReference type="Rhea" id="RHEA:21032"/>
        <dbReference type="ChEBI" id="CHEBI:15378"/>
        <dbReference type="ChEBI" id="CHEBI:58052"/>
        <dbReference type="ChEBI" id="CHEBI:58223"/>
        <dbReference type="ChEBI" id="CHEBI:132367"/>
        <dbReference type="ChEBI" id="CHEBI:132368"/>
        <dbReference type="EC" id="2.4.1.17"/>
    </reaction>
</comment>
<dbReference type="PANTHER" id="PTHR48043:SF159">
    <property type="entry name" value="EG:EG0003.4 PROTEIN-RELATED"/>
    <property type="match status" value="1"/>
</dbReference>
<comment type="similarity">
    <text evidence="1 4">Belongs to the UDP-glycosyltransferase family.</text>
</comment>
<evidence type="ECO:0000313" key="6">
    <source>
        <dbReference type="EMBL" id="KAJ8948050.1"/>
    </source>
</evidence>
<keyword evidence="5" id="KW-1133">Transmembrane helix</keyword>
<name>A0AAV8YB52_9CUCU</name>
<dbReference type="Pfam" id="PF00201">
    <property type="entry name" value="UDPGT"/>
    <property type="match status" value="1"/>
</dbReference>
<evidence type="ECO:0000256" key="3">
    <source>
        <dbReference type="ARBA" id="ARBA00022679"/>
    </source>
</evidence>
<dbReference type="GO" id="GO:0015020">
    <property type="term" value="F:glucuronosyltransferase activity"/>
    <property type="evidence" value="ECO:0007669"/>
    <property type="project" value="UniProtKB-EC"/>
</dbReference>
<feature type="non-terminal residue" evidence="6">
    <location>
        <position position="1"/>
    </location>
</feature>
<evidence type="ECO:0000313" key="7">
    <source>
        <dbReference type="Proteomes" id="UP001162156"/>
    </source>
</evidence>
<dbReference type="Gene3D" id="3.40.50.2000">
    <property type="entry name" value="Glycogen Phosphorylase B"/>
    <property type="match status" value="2"/>
</dbReference>
<keyword evidence="3 4" id="KW-0808">Transferase</keyword>
<evidence type="ECO:0000256" key="2">
    <source>
        <dbReference type="ARBA" id="ARBA00022676"/>
    </source>
</evidence>
<reference evidence="6" key="1">
    <citation type="journal article" date="2023" name="Insect Mol. Biol.">
        <title>Genome sequencing provides insights into the evolution of gene families encoding plant cell wall-degrading enzymes in longhorned beetles.</title>
        <authorList>
            <person name="Shin N.R."/>
            <person name="Okamura Y."/>
            <person name="Kirsch R."/>
            <person name="Pauchet Y."/>
        </authorList>
    </citation>
    <scope>NUCLEOTIDE SEQUENCE</scope>
    <source>
        <strain evidence="6">RBIC_L_NR</strain>
    </source>
</reference>
<accession>A0AAV8YB52</accession>
<dbReference type="InterPro" id="IPR002213">
    <property type="entry name" value="UDP_glucos_trans"/>
</dbReference>
<dbReference type="SUPFAM" id="SSF53756">
    <property type="entry name" value="UDP-Glycosyltransferase/glycogen phosphorylase"/>
    <property type="match status" value="1"/>
</dbReference>
<evidence type="ECO:0000256" key="4">
    <source>
        <dbReference type="RuleBase" id="RU003718"/>
    </source>
</evidence>
<dbReference type="Proteomes" id="UP001162156">
    <property type="component" value="Unassembled WGS sequence"/>
</dbReference>
<protein>
    <recommendedName>
        <fullName evidence="5">UDP-glucuronosyltransferase</fullName>
        <ecNumber evidence="5">2.4.1.17</ecNumber>
    </recommendedName>
</protein>
<dbReference type="PROSITE" id="PS00375">
    <property type="entry name" value="UDPGT"/>
    <property type="match status" value="1"/>
</dbReference>
<keyword evidence="5" id="KW-0472">Membrane</keyword>
<dbReference type="PANTHER" id="PTHR48043">
    <property type="entry name" value="EG:EG0003.4 PROTEIN-RELATED"/>
    <property type="match status" value="1"/>
</dbReference>
<dbReference type="FunFam" id="3.40.50.2000:FF:000050">
    <property type="entry name" value="UDP-glucuronosyltransferase"/>
    <property type="match status" value="1"/>
</dbReference>
<keyword evidence="2 4" id="KW-0328">Glycosyltransferase</keyword>
<feature type="transmembrane region" description="Helical" evidence="5">
    <location>
        <begin position="481"/>
        <end position="507"/>
    </location>
</feature>
<dbReference type="AlphaFoldDB" id="A0AAV8YB52"/>
<proteinExistence type="inferred from homology"/>
<comment type="subcellular location">
    <subcellularLocation>
        <location evidence="5">Membrane</location>
        <topology evidence="5">Single-pass membrane protein</topology>
    </subcellularLocation>
</comment>
<dbReference type="InterPro" id="IPR050271">
    <property type="entry name" value="UDP-glycosyltransferase"/>
</dbReference>
<comment type="caution">
    <text evidence="6">The sequence shown here is derived from an EMBL/GenBank/DDBJ whole genome shotgun (WGS) entry which is preliminary data.</text>
</comment>
<dbReference type="GO" id="GO:0016020">
    <property type="term" value="C:membrane"/>
    <property type="evidence" value="ECO:0007669"/>
    <property type="project" value="UniProtKB-SubCell"/>
</dbReference>
<dbReference type="EMBL" id="JANEYF010002325">
    <property type="protein sequence ID" value="KAJ8948050.1"/>
    <property type="molecule type" value="Genomic_DNA"/>
</dbReference>
<evidence type="ECO:0000256" key="5">
    <source>
        <dbReference type="RuleBase" id="RU362059"/>
    </source>
</evidence>
<dbReference type="InterPro" id="IPR035595">
    <property type="entry name" value="UDP_glycos_trans_CS"/>
</dbReference>
<gene>
    <name evidence="6" type="ORF">NQ314_008476</name>
</gene>
<sequence>SVSINSYIISNMVFCILFTVTLLPFSHCANILGIVGLPSYSHQVAFRPLWKELSLRGHNVTIITTDPVNDKRLSNLTEIDTKSMYEIVKSLGVAKAVSKEYSMWAWREFAMKISSTVSEQELSNKYVQELIHSKDKHFDVVLVEIFFPEYLAFGRLYNCPTILISSLGIVPYHHYKLGNPFNPILHHDYSAPFYGKLKFNERVLSTLYNFYVLYFDIYKELPLRQSILKKYFPDVKETLNELLDNVDLTFITVNPVIQGVMALGSTTINIAGVRSKTHKDSLSVDLQTYLDDAKDGFIYFSLGTNVQSKELSSSTLNAVIDILKEIPFKILWKFEADDLPGKPVNVKIIKWAPQEQVLSHPNIKLFITQGGLQSMEEAICNHVPLVVIPFFADQERNAKIMLDKGIAKIVYPKSILEKDKLKDSILEVISDPRYKDSIKRLHQLATDEPMTGLERAIWWTEYVIRNKGAKHLRNPAADLPLYQYFLLDVLGFLLLVTIFVTAIIVILTKSFISLTVKLNTVKFKTDCGEQNKKRR</sequence>